<feature type="chain" id="PRO_5040280248" evidence="1">
    <location>
        <begin position="23"/>
        <end position="417"/>
    </location>
</feature>
<protein>
    <submittedName>
        <fullName evidence="2">Uncharacterized protein</fullName>
    </submittedName>
</protein>
<keyword evidence="3" id="KW-1185">Reference proteome</keyword>
<evidence type="ECO:0000313" key="3">
    <source>
        <dbReference type="Proteomes" id="UP000740883"/>
    </source>
</evidence>
<keyword evidence="1" id="KW-0732">Signal</keyword>
<evidence type="ECO:0000313" key="2">
    <source>
        <dbReference type="EMBL" id="KAF9763722.1"/>
    </source>
</evidence>
<name>A0A9P6GZL1_9MICR</name>
<dbReference type="AlphaFoldDB" id="A0A9P6GZL1"/>
<comment type="caution">
    <text evidence="2">The sequence shown here is derived from an EMBL/GenBank/DDBJ whole genome shotgun (WGS) entry which is preliminary data.</text>
</comment>
<sequence>MIWLILFYSYYIFGSMFTDGLGDSFNTECYEDMIDNNELIKFLEQILNEKTCSPKENIDQNYTNPLYIDEYQDMSFDEMKDYGTKNGINIENTTRHGVKRKHTSETNRNSERSSYITKQGRDFKINEYYKVTNMLVRVLNNMIDVFELETIDKIQFEKVYDINYIIKLDSIIAYTIESLKTGLIRHVAVPIEINDKFNIYADELVLFFNNNLDCTFNPTIVLMRMFRTKTFQASYRSLLQIISMEVHNSPDYFFKLNNVIVLAFMAHSTELDHNSFTNDKLNPENIFLFKMIIMLKVAKKLMSEGCYPNQELLINETIKKALIILVFERYTLVVDSNLNKIEKCPENKDPQNHFWFSFQCDYLYVLSYALEWKYKSLKNTLHVSRGCPDELRDNYLKLVDKASFYFEDLSKILLNQN</sequence>
<organism evidence="2 3">
    <name type="scientific">Nosema granulosis</name>
    <dbReference type="NCBI Taxonomy" id="83296"/>
    <lineage>
        <taxon>Eukaryota</taxon>
        <taxon>Fungi</taxon>
        <taxon>Fungi incertae sedis</taxon>
        <taxon>Microsporidia</taxon>
        <taxon>Nosematidae</taxon>
        <taxon>Nosema</taxon>
    </lineage>
</organism>
<accession>A0A9P6GZL1</accession>
<reference evidence="2 3" key="1">
    <citation type="journal article" date="2020" name="Genome Biol. Evol.">
        <title>Comparative genomics of strictly vertically transmitted, feminizing microsporidia endosymbionts of amphipod crustaceans.</title>
        <authorList>
            <person name="Cormier A."/>
            <person name="Chebbi M.A."/>
            <person name="Giraud I."/>
            <person name="Wattier R."/>
            <person name="Teixeira M."/>
            <person name="Gilbert C."/>
            <person name="Rigaud T."/>
            <person name="Cordaux R."/>
        </authorList>
    </citation>
    <scope>NUCLEOTIDE SEQUENCE [LARGE SCALE GENOMIC DNA]</scope>
    <source>
        <strain evidence="2 3">Ou3-Ou53</strain>
    </source>
</reference>
<gene>
    <name evidence="2" type="ORF">NGRA_1101</name>
</gene>
<feature type="signal peptide" evidence="1">
    <location>
        <begin position="1"/>
        <end position="22"/>
    </location>
</feature>
<dbReference type="EMBL" id="SBJO01000059">
    <property type="protein sequence ID" value="KAF9763722.1"/>
    <property type="molecule type" value="Genomic_DNA"/>
</dbReference>
<dbReference type="Proteomes" id="UP000740883">
    <property type="component" value="Unassembled WGS sequence"/>
</dbReference>
<proteinExistence type="predicted"/>
<evidence type="ECO:0000256" key="1">
    <source>
        <dbReference type="SAM" id="SignalP"/>
    </source>
</evidence>